<dbReference type="HAMAP" id="MF_01161">
    <property type="entry name" value="tRNA_Ile_lys_synt"/>
    <property type="match status" value="1"/>
</dbReference>
<dbReference type="OrthoDB" id="9807403at2"/>
<reference evidence="11" key="1">
    <citation type="journal article" date="2017" name="Environ. Microbiol. Rep.">
        <title>Genetic Diversity of Marine Anaerobic Ammonium-Oxidizing Bacteria as Revealed by Genomic and Proteomic Analyses of 'Candidatus Scalindua japonica'.</title>
        <authorList>
            <person name="Oshiki M."/>
            <person name="Mizuto K."/>
            <person name="Kimura Z."/>
            <person name="Kindaichi T."/>
            <person name="Satoh H."/>
            <person name="Okabe S."/>
        </authorList>
    </citation>
    <scope>NUCLEOTIDE SEQUENCE [LARGE SCALE GENOMIC DNA]</scope>
    <source>
        <strain evidence="11">husup-a2</strain>
    </source>
</reference>
<evidence type="ECO:0000259" key="9">
    <source>
        <dbReference type="SMART" id="SM00977"/>
    </source>
</evidence>
<comment type="caution">
    <text evidence="10">The sequence shown here is derived from an EMBL/GenBank/DDBJ whole genome shotgun (WGS) entry which is preliminary data.</text>
</comment>
<keyword evidence="2 8" id="KW-0963">Cytoplasm</keyword>
<dbReference type="PANTHER" id="PTHR43033:SF1">
    <property type="entry name" value="TRNA(ILE)-LYSIDINE SYNTHASE-RELATED"/>
    <property type="match status" value="1"/>
</dbReference>
<organism evidence="10 11">
    <name type="scientific">Candidatus Scalindua japonica</name>
    <dbReference type="NCBI Taxonomy" id="1284222"/>
    <lineage>
        <taxon>Bacteria</taxon>
        <taxon>Pseudomonadati</taxon>
        <taxon>Planctomycetota</taxon>
        <taxon>Candidatus Brocadiia</taxon>
        <taxon>Candidatus Brocadiales</taxon>
        <taxon>Candidatus Scalinduaceae</taxon>
        <taxon>Candidatus Scalindua</taxon>
    </lineage>
</organism>
<gene>
    <name evidence="8" type="primary">tilS</name>
    <name evidence="10" type="ORF">SCALIN_C27_0084</name>
</gene>
<dbReference type="EMBL" id="BAOS01000027">
    <property type="protein sequence ID" value="GAX61690.1"/>
    <property type="molecule type" value="Genomic_DNA"/>
</dbReference>
<evidence type="ECO:0000313" key="10">
    <source>
        <dbReference type="EMBL" id="GAX61690.1"/>
    </source>
</evidence>
<sequence length="490" mass="56781">MLQLRKQVAGVIRDFNLFNDKDRIILGVSGGPDSVALLSLIYNVRRVNPPYSTIFIAHLNHSLRGRESDGDGQFVSSLADKYKIQLIAEKRDVREIARERKMSLEETARDVRYKFFENAAKSVGANVIAVGHNADDNAETILHRIIRGTGITGVSGIRPKRKLTPTSTINLVRPLLFTCRKDIIAYLEEKNITYRVDSTNIEKDKLRNKIRLELIPHLEKNYNPKIKKSLVTLGETAIQNCDYLEKETNVLFKSVLINREAKTETHIDKIVLDINKLKESSQILQQMIVKEVIIRLNIPLKKIGNKNYKNILNLLNSKKTEINHMIKEYLNIRREENELCFSRNKFYVEERPVLSETEIKIPGETELVDMNYQVKTEIREIKNNFLEEFKQKKTSKEEAVDFDKVSMPLTVRTRRQGDKFWPLGSQGVKKIKDFFIDNKVPVMDRDAIPLVTMNGQPVWIVGFRIDDRIRVSEETTKLLMMKFEERTTHI</sequence>
<evidence type="ECO:0000256" key="1">
    <source>
        <dbReference type="ARBA" id="ARBA00004496"/>
    </source>
</evidence>
<evidence type="ECO:0000256" key="5">
    <source>
        <dbReference type="ARBA" id="ARBA00022741"/>
    </source>
</evidence>
<dbReference type="PANTHER" id="PTHR43033">
    <property type="entry name" value="TRNA(ILE)-LYSIDINE SYNTHASE-RELATED"/>
    <property type="match status" value="1"/>
</dbReference>
<name>A0A286U0L0_9BACT</name>
<keyword evidence="4 8" id="KW-0819">tRNA processing</keyword>
<dbReference type="Pfam" id="PF01171">
    <property type="entry name" value="ATP_bind_3"/>
    <property type="match status" value="1"/>
</dbReference>
<comment type="catalytic activity">
    <reaction evidence="7 8">
        <text>cytidine(34) in tRNA(Ile2) + L-lysine + ATP = lysidine(34) in tRNA(Ile2) + AMP + diphosphate + H(+)</text>
        <dbReference type="Rhea" id="RHEA:43744"/>
        <dbReference type="Rhea" id="RHEA-COMP:10625"/>
        <dbReference type="Rhea" id="RHEA-COMP:10670"/>
        <dbReference type="ChEBI" id="CHEBI:15378"/>
        <dbReference type="ChEBI" id="CHEBI:30616"/>
        <dbReference type="ChEBI" id="CHEBI:32551"/>
        <dbReference type="ChEBI" id="CHEBI:33019"/>
        <dbReference type="ChEBI" id="CHEBI:82748"/>
        <dbReference type="ChEBI" id="CHEBI:83665"/>
        <dbReference type="ChEBI" id="CHEBI:456215"/>
        <dbReference type="EC" id="6.3.4.19"/>
    </reaction>
</comment>
<evidence type="ECO:0000256" key="6">
    <source>
        <dbReference type="ARBA" id="ARBA00022840"/>
    </source>
</evidence>
<evidence type="ECO:0000313" key="11">
    <source>
        <dbReference type="Proteomes" id="UP000218542"/>
    </source>
</evidence>
<dbReference type="InterPro" id="IPR014729">
    <property type="entry name" value="Rossmann-like_a/b/a_fold"/>
</dbReference>
<evidence type="ECO:0000256" key="4">
    <source>
        <dbReference type="ARBA" id="ARBA00022694"/>
    </source>
</evidence>
<evidence type="ECO:0000256" key="2">
    <source>
        <dbReference type="ARBA" id="ARBA00022490"/>
    </source>
</evidence>
<dbReference type="EC" id="6.3.4.19" evidence="8"/>
<comment type="domain">
    <text evidence="8">The N-terminal region contains the highly conserved SGGXDS motif, predicted to be a P-loop motif involved in ATP binding.</text>
</comment>
<comment type="function">
    <text evidence="8">Ligates lysine onto the cytidine present at position 34 of the AUA codon-specific tRNA(Ile) that contains the anticodon CAU, in an ATP-dependent manner. Cytidine is converted to lysidine, thus changing the amino acid specificity of the tRNA from methionine to isoleucine.</text>
</comment>
<feature type="binding site" evidence="8">
    <location>
        <begin position="29"/>
        <end position="34"/>
    </location>
    <ligand>
        <name>ATP</name>
        <dbReference type="ChEBI" id="CHEBI:30616"/>
    </ligand>
</feature>
<dbReference type="SMART" id="SM00977">
    <property type="entry name" value="TilS_C"/>
    <property type="match status" value="1"/>
</dbReference>
<dbReference type="GO" id="GO:0032267">
    <property type="term" value="F:tRNA(Ile)-lysidine synthase activity"/>
    <property type="evidence" value="ECO:0007669"/>
    <property type="project" value="UniProtKB-EC"/>
</dbReference>
<keyword evidence="3 8" id="KW-0436">Ligase</keyword>
<dbReference type="GO" id="GO:0005737">
    <property type="term" value="C:cytoplasm"/>
    <property type="evidence" value="ECO:0007669"/>
    <property type="project" value="UniProtKB-SubCell"/>
</dbReference>
<evidence type="ECO:0000256" key="3">
    <source>
        <dbReference type="ARBA" id="ARBA00022598"/>
    </source>
</evidence>
<dbReference type="RefSeq" id="WP_096895060.1">
    <property type="nucleotide sequence ID" value="NZ_BAOS01000027.1"/>
</dbReference>
<protein>
    <recommendedName>
        <fullName evidence="8">tRNA(Ile)-lysidine synthase</fullName>
        <ecNumber evidence="8">6.3.4.19</ecNumber>
    </recommendedName>
    <alternativeName>
        <fullName evidence="8">tRNA(Ile)-2-lysyl-cytidine synthase</fullName>
    </alternativeName>
    <alternativeName>
        <fullName evidence="8">tRNA(Ile)-lysidine synthetase</fullName>
    </alternativeName>
</protein>
<dbReference type="Pfam" id="PF11734">
    <property type="entry name" value="TilS_C"/>
    <property type="match status" value="1"/>
</dbReference>
<comment type="similarity">
    <text evidence="8">Belongs to the tRNA(Ile)-lysidine synthase family.</text>
</comment>
<accession>A0A286U0L0</accession>
<dbReference type="GO" id="GO:0005524">
    <property type="term" value="F:ATP binding"/>
    <property type="evidence" value="ECO:0007669"/>
    <property type="project" value="UniProtKB-UniRule"/>
</dbReference>
<dbReference type="GO" id="GO:0006400">
    <property type="term" value="P:tRNA modification"/>
    <property type="evidence" value="ECO:0007669"/>
    <property type="project" value="UniProtKB-UniRule"/>
</dbReference>
<dbReference type="NCBIfam" id="TIGR02433">
    <property type="entry name" value="lysidine_TilS_C"/>
    <property type="match status" value="1"/>
</dbReference>
<keyword evidence="5 8" id="KW-0547">Nucleotide-binding</keyword>
<dbReference type="AlphaFoldDB" id="A0A286U0L0"/>
<keyword evidence="11" id="KW-1185">Reference proteome</keyword>
<dbReference type="Proteomes" id="UP000218542">
    <property type="component" value="Unassembled WGS sequence"/>
</dbReference>
<dbReference type="Gene3D" id="3.40.50.620">
    <property type="entry name" value="HUPs"/>
    <property type="match status" value="1"/>
</dbReference>
<dbReference type="InterPro" id="IPR012796">
    <property type="entry name" value="Lysidine-tRNA-synth_C"/>
</dbReference>
<keyword evidence="6 8" id="KW-0067">ATP-binding</keyword>
<proteinExistence type="inferred from homology"/>
<dbReference type="SUPFAM" id="SSF56037">
    <property type="entry name" value="PheT/TilS domain"/>
    <property type="match status" value="1"/>
</dbReference>
<evidence type="ECO:0000256" key="7">
    <source>
        <dbReference type="ARBA" id="ARBA00048539"/>
    </source>
</evidence>
<dbReference type="InterPro" id="IPR012795">
    <property type="entry name" value="tRNA_Ile_lys_synt_N"/>
</dbReference>
<feature type="domain" description="Lysidine-tRNA(Ile) synthetase C-terminal" evidence="9">
    <location>
        <begin position="409"/>
        <end position="471"/>
    </location>
</feature>
<dbReference type="InterPro" id="IPR011063">
    <property type="entry name" value="TilS/TtcA_N"/>
</dbReference>
<comment type="subcellular location">
    <subcellularLocation>
        <location evidence="1 8">Cytoplasm</location>
    </subcellularLocation>
</comment>
<evidence type="ECO:0000256" key="8">
    <source>
        <dbReference type="HAMAP-Rule" id="MF_01161"/>
    </source>
</evidence>
<dbReference type="SUPFAM" id="SSF52402">
    <property type="entry name" value="Adenine nucleotide alpha hydrolases-like"/>
    <property type="match status" value="1"/>
</dbReference>
<dbReference type="CDD" id="cd01992">
    <property type="entry name" value="TilS_N"/>
    <property type="match status" value="1"/>
</dbReference>
<dbReference type="NCBIfam" id="TIGR02432">
    <property type="entry name" value="lysidine_TilS_N"/>
    <property type="match status" value="1"/>
</dbReference>
<dbReference type="InterPro" id="IPR012094">
    <property type="entry name" value="tRNA_Ile_lys_synt"/>
</dbReference>